<sequence>MTENEFVLPESPLSTGQDAPDAFPPLETETVTSWKVACQGDESRGLGHPRVWMQISPFTGYVDCAYCDKRFVVDREHVHDDH</sequence>
<evidence type="ECO:0000259" key="2">
    <source>
        <dbReference type="Pfam" id="PF10276"/>
    </source>
</evidence>
<accession>A0A5C6SA07</accession>
<name>A0A5C6SA07_9RHOB</name>
<organism evidence="3 4">
    <name type="scientific">Paracoccus aurantiacus</name>
    <dbReference type="NCBI Taxonomy" id="2599412"/>
    <lineage>
        <taxon>Bacteria</taxon>
        <taxon>Pseudomonadati</taxon>
        <taxon>Pseudomonadota</taxon>
        <taxon>Alphaproteobacteria</taxon>
        <taxon>Rhodobacterales</taxon>
        <taxon>Paracoccaceae</taxon>
        <taxon>Paracoccus</taxon>
    </lineage>
</organism>
<keyword evidence="3" id="KW-0479">Metal-binding</keyword>
<dbReference type="RefSeq" id="WP_147096068.1">
    <property type="nucleotide sequence ID" value="NZ_JBHUFH010000002.1"/>
</dbReference>
<feature type="domain" description="Zinc finger CHCC-type" evidence="2">
    <location>
        <begin position="34"/>
        <end position="71"/>
    </location>
</feature>
<dbReference type="Proteomes" id="UP000321562">
    <property type="component" value="Unassembled WGS sequence"/>
</dbReference>
<proteinExistence type="predicted"/>
<dbReference type="GO" id="GO:0008270">
    <property type="term" value="F:zinc ion binding"/>
    <property type="evidence" value="ECO:0007669"/>
    <property type="project" value="UniProtKB-KW"/>
</dbReference>
<dbReference type="Gene3D" id="2.60.260.40">
    <property type="entry name" value="q5lls5 like domains"/>
    <property type="match status" value="1"/>
</dbReference>
<gene>
    <name evidence="3" type="ORF">FQV27_01490</name>
</gene>
<dbReference type="InterPro" id="IPR019401">
    <property type="entry name" value="Znf_CHCC"/>
</dbReference>
<keyword evidence="4" id="KW-1185">Reference proteome</keyword>
<dbReference type="AlphaFoldDB" id="A0A5C6SA07"/>
<keyword evidence="3" id="KW-0863">Zinc-finger</keyword>
<dbReference type="EMBL" id="VOPL01000001">
    <property type="protein sequence ID" value="TXB70573.1"/>
    <property type="molecule type" value="Genomic_DNA"/>
</dbReference>
<evidence type="ECO:0000313" key="4">
    <source>
        <dbReference type="Proteomes" id="UP000321562"/>
    </source>
</evidence>
<dbReference type="Pfam" id="PF10276">
    <property type="entry name" value="zf-CHCC"/>
    <property type="match status" value="1"/>
</dbReference>
<evidence type="ECO:0000256" key="1">
    <source>
        <dbReference type="SAM" id="MobiDB-lite"/>
    </source>
</evidence>
<feature type="region of interest" description="Disordered" evidence="1">
    <location>
        <begin position="1"/>
        <end position="24"/>
    </location>
</feature>
<evidence type="ECO:0000313" key="3">
    <source>
        <dbReference type="EMBL" id="TXB70573.1"/>
    </source>
</evidence>
<keyword evidence="3" id="KW-0862">Zinc</keyword>
<comment type="caution">
    <text evidence="3">The sequence shown here is derived from an EMBL/GenBank/DDBJ whole genome shotgun (WGS) entry which is preliminary data.</text>
</comment>
<reference evidence="3 4" key="1">
    <citation type="submission" date="2019-08" db="EMBL/GenBank/DDBJ databases">
        <authorList>
            <person name="Ye J."/>
        </authorList>
    </citation>
    <scope>NUCLEOTIDE SEQUENCE [LARGE SCALE GENOMIC DNA]</scope>
    <source>
        <strain evidence="3 4">TK008</strain>
    </source>
</reference>
<protein>
    <submittedName>
        <fullName evidence="3">Zinc-finger domain-containing protein</fullName>
    </submittedName>
</protein>
<dbReference type="OrthoDB" id="7391570at2"/>